<keyword evidence="4 7" id="KW-0812">Transmembrane</keyword>
<reference evidence="9 10" key="1">
    <citation type="submission" date="2016-09" db="EMBL/GenBank/DDBJ databases">
        <authorList>
            <person name="Capua I."/>
            <person name="De Benedictis P."/>
            <person name="Joannis T."/>
            <person name="Lombin L.H."/>
            <person name="Cattoli G."/>
        </authorList>
    </citation>
    <scope>NUCLEOTIDE SEQUENCE [LARGE SCALE GENOMIC DNA]</scope>
    <source>
        <strain evidence="9 10">NRS-1</strain>
    </source>
</reference>
<dbReference type="Proteomes" id="UP000095601">
    <property type="component" value="Unassembled WGS sequence"/>
</dbReference>
<feature type="transmembrane region" description="Helical" evidence="7">
    <location>
        <begin position="500"/>
        <end position="518"/>
    </location>
</feature>
<dbReference type="PATRIC" id="fig|237258.4.peg.2090"/>
<evidence type="ECO:0000256" key="2">
    <source>
        <dbReference type="ARBA" id="ARBA00022448"/>
    </source>
</evidence>
<evidence type="ECO:0000256" key="1">
    <source>
        <dbReference type="ARBA" id="ARBA00004651"/>
    </source>
</evidence>
<sequence>MSHQFNTQAEHDAYVDERKKSSTLWSIIMASSLGTLIEWYDFYIFGSLAVVLSTKFFPADNPTAAFLSTLATFAAGFVVRPFGALFFGRLGDIIGRKYTFLVTLLIMGFSTFLIGCIPSYETIGFMAPVLVLILRLLQGLALGGEYGGAATYVAEYAEHNRRGYWTSWIQTTATSGLFISLIVILVTKSSLTAEEFDNWGWRVPFWISILMVGVSYIIRKNMKESPLFAKAKKEGKTSTNPLKESFGNKYNFKYVLLALFGAVMGQGVVWYTGQFYAMSFMQKVMNIESAQVDSLMAAALFIGTPLFVLFGWLSDKVGRKPIMMIGLLLAIFAYRPIYNQMFKLGDFSQKQELKDKFTSEATAKVLEGTKVDSIYTTQKFYADGSNVKEVVTKHLENGKVLLDEKGKDKVETKITKTIDSTTKWTLAFWVFLQVVFVTMVYGPIAAFLVEMFPIRIRYTSMSLPYHIGNGIFGGLLPAVATYLVTSAKDAGNPEYYLQGLWYPIIVAAVSLIIGVIYLDGKDRNVED</sequence>
<evidence type="ECO:0000313" key="9">
    <source>
        <dbReference type="EMBL" id="OEL12331.1"/>
    </source>
</evidence>
<protein>
    <submittedName>
        <fullName evidence="9">Sugar (And other) transporter family protein</fullName>
    </submittedName>
</protein>
<name>A0A1E5UHH3_9FLAO</name>
<dbReference type="InterPro" id="IPR036259">
    <property type="entry name" value="MFS_trans_sf"/>
</dbReference>
<feature type="transmembrane region" description="Helical" evidence="7">
    <location>
        <begin position="426"/>
        <end position="449"/>
    </location>
</feature>
<evidence type="ECO:0000256" key="5">
    <source>
        <dbReference type="ARBA" id="ARBA00022989"/>
    </source>
</evidence>
<comment type="caution">
    <text evidence="9">The sequence shown here is derived from an EMBL/GenBank/DDBJ whole genome shotgun (WGS) entry which is preliminary data.</text>
</comment>
<evidence type="ECO:0000256" key="4">
    <source>
        <dbReference type="ARBA" id="ARBA00022692"/>
    </source>
</evidence>
<dbReference type="GO" id="GO:0022857">
    <property type="term" value="F:transmembrane transporter activity"/>
    <property type="evidence" value="ECO:0007669"/>
    <property type="project" value="InterPro"/>
</dbReference>
<gene>
    <name evidence="9" type="ORF">BHF72_1085</name>
</gene>
<dbReference type="InterPro" id="IPR020846">
    <property type="entry name" value="MFS_dom"/>
</dbReference>
<evidence type="ECO:0000256" key="3">
    <source>
        <dbReference type="ARBA" id="ARBA00022475"/>
    </source>
</evidence>
<feature type="transmembrane region" description="Helical" evidence="7">
    <location>
        <begin position="294"/>
        <end position="314"/>
    </location>
</feature>
<organism evidence="9 10">
    <name type="scientific">Cloacibacterium normanense</name>
    <dbReference type="NCBI Taxonomy" id="237258"/>
    <lineage>
        <taxon>Bacteria</taxon>
        <taxon>Pseudomonadati</taxon>
        <taxon>Bacteroidota</taxon>
        <taxon>Flavobacteriia</taxon>
        <taxon>Flavobacteriales</taxon>
        <taxon>Weeksellaceae</taxon>
    </lineage>
</organism>
<feature type="transmembrane region" description="Helical" evidence="7">
    <location>
        <begin position="99"/>
        <end position="120"/>
    </location>
</feature>
<feature type="transmembrane region" description="Helical" evidence="7">
    <location>
        <begin position="254"/>
        <end position="274"/>
    </location>
</feature>
<keyword evidence="3" id="KW-1003">Cell membrane</keyword>
<feature type="transmembrane region" description="Helical" evidence="7">
    <location>
        <begin position="132"/>
        <end position="153"/>
    </location>
</feature>
<accession>A0A1E5UHH3</accession>
<dbReference type="KEGG" id="cnr:EB819_06055"/>
<feature type="transmembrane region" description="Helical" evidence="7">
    <location>
        <begin position="199"/>
        <end position="218"/>
    </location>
</feature>
<dbReference type="AlphaFoldDB" id="A0A1E5UHH3"/>
<proteinExistence type="predicted"/>
<dbReference type="CDD" id="cd17369">
    <property type="entry name" value="MFS_ShiA_like"/>
    <property type="match status" value="1"/>
</dbReference>
<feature type="transmembrane region" description="Helical" evidence="7">
    <location>
        <begin position="461"/>
        <end position="480"/>
    </location>
</feature>
<evidence type="ECO:0000256" key="6">
    <source>
        <dbReference type="ARBA" id="ARBA00023136"/>
    </source>
</evidence>
<dbReference type="Gene3D" id="1.20.1250.20">
    <property type="entry name" value="MFS general substrate transporter like domains"/>
    <property type="match status" value="2"/>
</dbReference>
<keyword evidence="2" id="KW-0813">Transport</keyword>
<keyword evidence="5 7" id="KW-1133">Transmembrane helix</keyword>
<dbReference type="PANTHER" id="PTHR43045">
    <property type="entry name" value="SHIKIMATE TRANSPORTER"/>
    <property type="match status" value="1"/>
</dbReference>
<feature type="transmembrane region" description="Helical" evidence="7">
    <location>
        <begin position="165"/>
        <end position="187"/>
    </location>
</feature>
<comment type="subcellular location">
    <subcellularLocation>
        <location evidence="1">Cell membrane</location>
        <topology evidence="1">Multi-pass membrane protein</topology>
    </subcellularLocation>
</comment>
<dbReference type="FunFam" id="1.20.1250.20:FF:000001">
    <property type="entry name" value="Dicarboxylate MFS transporter"/>
    <property type="match status" value="1"/>
</dbReference>
<dbReference type="OrthoDB" id="9783227at2"/>
<evidence type="ECO:0000256" key="7">
    <source>
        <dbReference type="SAM" id="Phobius"/>
    </source>
</evidence>
<dbReference type="InterPro" id="IPR005828">
    <property type="entry name" value="MFS_sugar_transport-like"/>
</dbReference>
<dbReference type="Pfam" id="PF00083">
    <property type="entry name" value="Sugar_tr"/>
    <property type="match status" value="1"/>
</dbReference>
<dbReference type="PROSITE" id="PS00217">
    <property type="entry name" value="SUGAR_TRANSPORT_2"/>
    <property type="match status" value="1"/>
</dbReference>
<dbReference type="InterPro" id="IPR005829">
    <property type="entry name" value="Sugar_transporter_CS"/>
</dbReference>
<evidence type="ECO:0000259" key="8">
    <source>
        <dbReference type="PROSITE" id="PS50850"/>
    </source>
</evidence>
<feature type="transmembrane region" description="Helical" evidence="7">
    <location>
        <begin position="24"/>
        <end position="45"/>
    </location>
</feature>
<dbReference type="RefSeq" id="WP_069796552.1">
    <property type="nucleotide sequence ID" value="NZ_CP034157.1"/>
</dbReference>
<feature type="transmembrane region" description="Helical" evidence="7">
    <location>
        <begin position="321"/>
        <end position="338"/>
    </location>
</feature>
<keyword evidence="6 7" id="KW-0472">Membrane</keyword>
<dbReference type="STRING" id="237258.SAMN04489756_102134"/>
<feature type="transmembrane region" description="Helical" evidence="7">
    <location>
        <begin position="65"/>
        <end position="87"/>
    </location>
</feature>
<feature type="domain" description="Major facilitator superfamily (MFS) profile" evidence="8">
    <location>
        <begin position="27"/>
        <end position="522"/>
    </location>
</feature>
<dbReference type="PANTHER" id="PTHR43045:SF7">
    <property type="entry name" value="MAJOR FACILITATOR SUPERFAMILY TRANSPORTER"/>
    <property type="match status" value="1"/>
</dbReference>
<keyword evidence="10" id="KW-1185">Reference proteome</keyword>
<dbReference type="PROSITE" id="PS50850">
    <property type="entry name" value="MFS"/>
    <property type="match status" value="1"/>
</dbReference>
<dbReference type="EMBL" id="MKGI01000005">
    <property type="protein sequence ID" value="OEL12331.1"/>
    <property type="molecule type" value="Genomic_DNA"/>
</dbReference>
<evidence type="ECO:0000313" key="10">
    <source>
        <dbReference type="Proteomes" id="UP000095601"/>
    </source>
</evidence>
<dbReference type="SUPFAM" id="SSF103473">
    <property type="entry name" value="MFS general substrate transporter"/>
    <property type="match status" value="1"/>
</dbReference>
<dbReference type="GO" id="GO:0005886">
    <property type="term" value="C:plasma membrane"/>
    <property type="evidence" value="ECO:0007669"/>
    <property type="project" value="UniProtKB-SubCell"/>
</dbReference>